<protein>
    <recommendedName>
        <fullName evidence="7">TRAP transporter large permease protein</fullName>
    </recommendedName>
</protein>
<dbReference type="InterPro" id="IPR004681">
    <property type="entry name" value="TRAP_DctM"/>
</dbReference>
<proteinExistence type="inferred from homology"/>
<sequence length="442" mass="46775">MWQQFQQQGAQIGWDFYGPVILFLALIVLGVPVWASIGMAAVAMLLASGVLPLSLLGESLFDGIDAFALTAIPLFILTGDVLVRTGLSRRFLDVADALTCWARGGFGAATVLVCGMFSAISGSDAAGAAAVGRMTIDRLVESGYPRPYACALVAAGACTGILIPPSIAYIVIGLVLGISAATLFQAALIPGLLILVSLLVTHSIVNYRCAYEGRNAITVREWLSNVWGAIRRGWYAFIVPGIIFWGIFSGRLTPTEAGATAVVVTIIIGFIIGTLRLSDFPSMMASSAKVNGVILPIIALSLPLAQTLAALQVPQSFVFAVTALTENPYILILLMIGVLIAAGCVMETTPNIVILAPILKPLADEIGMNEFHFCVMMITALGVGFITPPLGLNLFVVSGLTGEPILRIAARAVPFVFFMLLVVLLIAYVPSLSTFLLPEIYR</sequence>
<evidence type="ECO:0000256" key="3">
    <source>
        <dbReference type="ARBA" id="ARBA00022519"/>
    </source>
</evidence>
<organism evidence="9 10">
    <name type="scientific">Dichotomicrobium thermohalophilum</name>
    <dbReference type="NCBI Taxonomy" id="933063"/>
    <lineage>
        <taxon>Bacteria</taxon>
        <taxon>Pseudomonadati</taxon>
        <taxon>Pseudomonadota</taxon>
        <taxon>Alphaproteobacteria</taxon>
        <taxon>Hyphomicrobiales</taxon>
        <taxon>Hyphomicrobiaceae</taxon>
        <taxon>Dichotomicrobium</taxon>
    </lineage>
</organism>
<feature type="transmembrane region" description="Helical" evidence="7">
    <location>
        <begin position="371"/>
        <end position="392"/>
    </location>
</feature>
<dbReference type="PIRSF" id="PIRSF006066">
    <property type="entry name" value="HI0050"/>
    <property type="match status" value="1"/>
</dbReference>
<comment type="subunit">
    <text evidence="7">The complex comprises the extracytoplasmic solute receptor protein and the two transmembrane proteins.</text>
</comment>
<feature type="transmembrane region" description="Helical" evidence="7">
    <location>
        <begin position="148"/>
        <end position="172"/>
    </location>
</feature>
<dbReference type="GO" id="GO:0022857">
    <property type="term" value="F:transmembrane transporter activity"/>
    <property type="evidence" value="ECO:0007669"/>
    <property type="project" value="UniProtKB-UniRule"/>
</dbReference>
<evidence type="ECO:0000256" key="7">
    <source>
        <dbReference type="RuleBase" id="RU369079"/>
    </source>
</evidence>
<keyword evidence="3 7" id="KW-0997">Cell inner membrane</keyword>
<evidence type="ECO:0000256" key="4">
    <source>
        <dbReference type="ARBA" id="ARBA00022692"/>
    </source>
</evidence>
<feature type="transmembrane region" description="Helical" evidence="7">
    <location>
        <begin position="20"/>
        <end position="46"/>
    </location>
</feature>
<evidence type="ECO:0000256" key="1">
    <source>
        <dbReference type="ARBA" id="ARBA00004429"/>
    </source>
</evidence>
<reference evidence="9 10" key="1">
    <citation type="submission" date="2018-08" db="EMBL/GenBank/DDBJ databases">
        <title>Genomic Encyclopedia of Archaeal and Bacterial Type Strains, Phase II (KMG-II): from individual species to whole genera.</title>
        <authorList>
            <person name="Goeker M."/>
        </authorList>
    </citation>
    <scope>NUCLEOTIDE SEQUENCE [LARGE SCALE GENOMIC DNA]</scope>
    <source>
        <strain evidence="9 10">DSM 5002</strain>
    </source>
</reference>
<feature type="transmembrane region" description="Helical" evidence="7">
    <location>
        <begin position="329"/>
        <end position="359"/>
    </location>
</feature>
<accession>A0A397PMA9</accession>
<dbReference type="AlphaFoldDB" id="A0A397PMA9"/>
<name>A0A397PMA9_9HYPH</name>
<dbReference type="RefSeq" id="WP_119062431.1">
    <property type="nucleotide sequence ID" value="NZ_QXDF01000004.1"/>
</dbReference>
<dbReference type="OrthoDB" id="7824289at2"/>
<keyword evidence="4 7" id="KW-0812">Transmembrane</keyword>
<keyword evidence="7" id="KW-0813">Transport</keyword>
<dbReference type="EMBL" id="QXDF01000004">
    <property type="protein sequence ID" value="RIA47254.1"/>
    <property type="molecule type" value="Genomic_DNA"/>
</dbReference>
<feature type="transmembrane region" description="Helical" evidence="7">
    <location>
        <begin position="234"/>
        <end position="252"/>
    </location>
</feature>
<dbReference type="InterPro" id="IPR010656">
    <property type="entry name" value="DctM"/>
</dbReference>
<dbReference type="GO" id="GO:0005886">
    <property type="term" value="C:plasma membrane"/>
    <property type="evidence" value="ECO:0007669"/>
    <property type="project" value="UniProtKB-SubCell"/>
</dbReference>
<dbReference type="Pfam" id="PF06808">
    <property type="entry name" value="DctM"/>
    <property type="match status" value="1"/>
</dbReference>
<evidence type="ECO:0000313" key="10">
    <source>
        <dbReference type="Proteomes" id="UP000266273"/>
    </source>
</evidence>
<keyword evidence="10" id="KW-1185">Reference proteome</keyword>
<evidence type="ECO:0000313" key="9">
    <source>
        <dbReference type="EMBL" id="RIA47254.1"/>
    </source>
</evidence>
<comment type="subcellular location">
    <subcellularLocation>
        <location evidence="1 7">Cell inner membrane</location>
        <topology evidence="1 7">Multi-pass membrane protein</topology>
    </subcellularLocation>
</comment>
<comment type="caution">
    <text evidence="7">Lacks conserved residue(s) required for the propagation of feature annotation.</text>
</comment>
<evidence type="ECO:0000256" key="5">
    <source>
        <dbReference type="ARBA" id="ARBA00022989"/>
    </source>
</evidence>
<dbReference type="PANTHER" id="PTHR33362:SF5">
    <property type="entry name" value="C4-DICARBOXYLATE TRAP TRANSPORTER LARGE PERMEASE PROTEIN DCTM"/>
    <property type="match status" value="1"/>
</dbReference>
<feature type="transmembrane region" description="Helical" evidence="7">
    <location>
        <begin position="412"/>
        <end position="437"/>
    </location>
</feature>
<dbReference type="Proteomes" id="UP000266273">
    <property type="component" value="Unassembled WGS sequence"/>
</dbReference>
<comment type="similarity">
    <text evidence="7">Belongs to the TRAP transporter large permease family.</text>
</comment>
<feature type="transmembrane region" description="Helical" evidence="7">
    <location>
        <begin position="258"/>
        <end position="278"/>
    </location>
</feature>
<comment type="caution">
    <text evidence="9">The sequence shown here is derived from an EMBL/GenBank/DDBJ whole genome shotgun (WGS) entry which is preliminary data.</text>
</comment>
<gene>
    <name evidence="9" type="ORF">BXY53_2636</name>
</gene>
<evidence type="ECO:0000256" key="6">
    <source>
        <dbReference type="ARBA" id="ARBA00023136"/>
    </source>
</evidence>
<dbReference type="NCBIfam" id="TIGR00786">
    <property type="entry name" value="dctM"/>
    <property type="match status" value="1"/>
</dbReference>
<keyword evidence="2" id="KW-1003">Cell membrane</keyword>
<evidence type="ECO:0000256" key="2">
    <source>
        <dbReference type="ARBA" id="ARBA00022475"/>
    </source>
</evidence>
<feature type="transmembrane region" description="Helical" evidence="7">
    <location>
        <begin position="290"/>
        <end position="309"/>
    </location>
</feature>
<evidence type="ECO:0000259" key="8">
    <source>
        <dbReference type="Pfam" id="PF06808"/>
    </source>
</evidence>
<dbReference type="PANTHER" id="PTHR33362">
    <property type="entry name" value="SIALIC ACID TRAP TRANSPORTER PERMEASE PROTEIN SIAT-RELATED"/>
    <property type="match status" value="1"/>
</dbReference>
<comment type="function">
    <text evidence="7">Part of the tripartite ATP-independent periplasmic (TRAP) transport system.</text>
</comment>
<keyword evidence="5 7" id="KW-1133">Transmembrane helix</keyword>
<feature type="transmembrane region" description="Helical" evidence="7">
    <location>
        <begin position="66"/>
        <end position="83"/>
    </location>
</feature>
<keyword evidence="6 7" id="KW-0472">Membrane</keyword>
<feature type="transmembrane region" description="Helical" evidence="7">
    <location>
        <begin position="178"/>
        <end position="200"/>
    </location>
</feature>
<feature type="domain" description="TRAP C4-dicarboxylate transport system permease DctM subunit" evidence="8">
    <location>
        <begin position="20"/>
        <end position="431"/>
    </location>
</feature>